<evidence type="ECO:0000256" key="1">
    <source>
        <dbReference type="ARBA" id="ARBA00010758"/>
    </source>
</evidence>
<evidence type="ECO:0000256" key="3">
    <source>
        <dbReference type="ARBA" id="ARBA00014212"/>
    </source>
</evidence>
<keyword evidence="4 10" id="KW-0732">Signal</keyword>
<feature type="compositionally biased region" description="Polar residues" evidence="9">
    <location>
        <begin position="41"/>
        <end position="54"/>
    </location>
</feature>
<evidence type="ECO:0000256" key="4">
    <source>
        <dbReference type="ARBA" id="ARBA00022729"/>
    </source>
</evidence>
<dbReference type="Gene3D" id="3.40.50.1820">
    <property type="entry name" value="alpha/beta hydrolase"/>
    <property type="match status" value="1"/>
</dbReference>
<dbReference type="FunFam" id="3.40.50.1820:FF:000107">
    <property type="entry name" value="Palmitoyl-protein thioesterase 1"/>
    <property type="match status" value="1"/>
</dbReference>
<keyword evidence="6" id="KW-1015">Disulfide bond</keyword>
<dbReference type="Proteomes" id="UP001316803">
    <property type="component" value="Unassembled WGS sequence"/>
</dbReference>
<evidence type="ECO:0000256" key="6">
    <source>
        <dbReference type="ARBA" id="ARBA00023157"/>
    </source>
</evidence>
<comment type="similarity">
    <text evidence="1">Belongs to the palmitoyl-protein thioesterase family.</text>
</comment>
<dbReference type="InterPro" id="IPR002472">
    <property type="entry name" value="Palm_thioest"/>
</dbReference>
<keyword evidence="12" id="KW-1185">Reference proteome</keyword>
<protein>
    <recommendedName>
        <fullName evidence="3">Palmitoyl-protein thioesterase 1</fullName>
        <ecNumber evidence="2">3.1.2.22</ecNumber>
    </recommendedName>
    <alternativeName>
        <fullName evidence="8">Palmitoyl-protein hydrolase 1</fullName>
    </alternativeName>
</protein>
<evidence type="ECO:0000313" key="11">
    <source>
        <dbReference type="EMBL" id="KAK5958210.1"/>
    </source>
</evidence>
<comment type="caution">
    <text evidence="11">The sequence shown here is derived from an EMBL/GenBank/DDBJ whole genome shotgun (WGS) entry which is preliminary data.</text>
</comment>
<dbReference type="PANTHER" id="PTHR11247">
    <property type="entry name" value="PALMITOYL-PROTEIN THIOESTERASE/DOLICHYLDIPHOSPHATASE 1"/>
    <property type="match status" value="1"/>
</dbReference>
<dbReference type="AlphaFoldDB" id="A0AAN8EPK3"/>
<proteinExistence type="inferred from homology"/>
<dbReference type="SUPFAM" id="SSF53474">
    <property type="entry name" value="alpha/beta-Hydrolases"/>
    <property type="match status" value="1"/>
</dbReference>
<dbReference type="PANTHER" id="PTHR11247:SF8">
    <property type="entry name" value="PALMITOYL-PROTEIN THIOESTERASE 1"/>
    <property type="match status" value="1"/>
</dbReference>
<accession>A0AAN8EPK3</accession>
<sequence length="372" mass="41272">MLSNIILFAATASALALPPPEVNLEALLNTPITIIRDDPSDSTISTHKYSQQPIHASDDDDDDDDDDDSPLPVILWHGLGDASNADGLRDTASLLEETHPGTYVHLISATTSPSDRSASFFGNVTEQIDLVCETLQRDPILSTAPAVDAVGFSQGGQFLRGYIERCNNPPVRSLITFGSQHNGISAFEKCKSATDLVCHAANALLKSSTVWSHYVQSHVVPAQYYRDSEDYENYLNYSNFLADINNERPVKNATYKKNLASLRNFVMVMFEDDATVIPKESGWFSQVNMTSGEVVGVRNRTIYEEDWIGLKKLDEGGNLKFEKVRGEHMQLREKDLKRLFGEYFGPLGGKDAGRKVKKVNKVYGVEEMKSDL</sequence>
<name>A0AAN8EPK3_9EURO</name>
<dbReference type="PRINTS" id="PR00414">
    <property type="entry name" value="PPTHIESTRASE"/>
</dbReference>
<evidence type="ECO:0000256" key="8">
    <source>
        <dbReference type="ARBA" id="ARBA00031934"/>
    </source>
</evidence>
<evidence type="ECO:0000256" key="9">
    <source>
        <dbReference type="SAM" id="MobiDB-lite"/>
    </source>
</evidence>
<evidence type="ECO:0000256" key="7">
    <source>
        <dbReference type="ARBA" id="ARBA00023180"/>
    </source>
</evidence>
<feature type="region of interest" description="Disordered" evidence="9">
    <location>
        <begin position="39"/>
        <end position="70"/>
    </location>
</feature>
<evidence type="ECO:0000313" key="12">
    <source>
        <dbReference type="Proteomes" id="UP001316803"/>
    </source>
</evidence>
<feature type="chain" id="PRO_5042983636" description="Palmitoyl-protein thioesterase 1" evidence="10">
    <location>
        <begin position="17"/>
        <end position="372"/>
    </location>
</feature>
<dbReference type="Pfam" id="PF02089">
    <property type="entry name" value="Palm_thioest"/>
    <property type="match status" value="1"/>
</dbReference>
<evidence type="ECO:0000256" key="10">
    <source>
        <dbReference type="SAM" id="SignalP"/>
    </source>
</evidence>
<feature type="compositionally biased region" description="Acidic residues" evidence="9">
    <location>
        <begin position="58"/>
        <end position="69"/>
    </location>
</feature>
<gene>
    <name evidence="11" type="ORF">OHC33_000052</name>
</gene>
<keyword evidence="7" id="KW-0325">Glycoprotein</keyword>
<evidence type="ECO:0000256" key="5">
    <source>
        <dbReference type="ARBA" id="ARBA00022801"/>
    </source>
</evidence>
<dbReference type="InterPro" id="IPR029058">
    <property type="entry name" value="AB_hydrolase_fold"/>
</dbReference>
<organism evidence="11 12">
    <name type="scientific">Knufia fluminis</name>
    <dbReference type="NCBI Taxonomy" id="191047"/>
    <lineage>
        <taxon>Eukaryota</taxon>
        <taxon>Fungi</taxon>
        <taxon>Dikarya</taxon>
        <taxon>Ascomycota</taxon>
        <taxon>Pezizomycotina</taxon>
        <taxon>Eurotiomycetes</taxon>
        <taxon>Chaetothyriomycetidae</taxon>
        <taxon>Chaetothyriales</taxon>
        <taxon>Trichomeriaceae</taxon>
        <taxon>Knufia</taxon>
    </lineage>
</organism>
<reference evidence="11 12" key="1">
    <citation type="submission" date="2022-12" db="EMBL/GenBank/DDBJ databases">
        <title>Genomic features and morphological characterization of a novel Knufia sp. strain isolated from spacecraft assembly facility.</title>
        <authorList>
            <person name="Teixeira M."/>
            <person name="Chander A.M."/>
            <person name="Stajich J.E."/>
            <person name="Venkateswaran K."/>
        </authorList>
    </citation>
    <scope>NUCLEOTIDE SEQUENCE [LARGE SCALE GENOMIC DNA]</scope>
    <source>
        <strain evidence="11 12">FJI-L2-BK-P2</strain>
    </source>
</reference>
<dbReference type="EC" id="3.1.2.22" evidence="2"/>
<feature type="signal peptide" evidence="10">
    <location>
        <begin position="1"/>
        <end position="16"/>
    </location>
</feature>
<dbReference type="EMBL" id="JAKLMC020000001">
    <property type="protein sequence ID" value="KAK5958210.1"/>
    <property type="molecule type" value="Genomic_DNA"/>
</dbReference>
<keyword evidence="5" id="KW-0378">Hydrolase</keyword>
<evidence type="ECO:0000256" key="2">
    <source>
        <dbReference type="ARBA" id="ARBA00012423"/>
    </source>
</evidence>
<dbReference type="GO" id="GO:0008474">
    <property type="term" value="F:palmitoyl-(protein) hydrolase activity"/>
    <property type="evidence" value="ECO:0007669"/>
    <property type="project" value="UniProtKB-EC"/>
</dbReference>